<evidence type="ECO:0000259" key="2">
    <source>
        <dbReference type="Pfam" id="PF13511"/>
    </source>
</evidence>
<accession>A0A2K9LJ84</accession>
<dbReference type="Gene3D" id="2.60.40.10">
    <property type="entry name" value="Immunoglobulins"/>
    <property type="match status" value="1"/>
</dbReference>
<keyword evidence="4" id="KW-1185">Reference proteome</keyword>
<feature type="signal peptide" evidence="1">
    <location>
        <begin position="1"/>
        <end position="20"/>
    </location>
</feature>
<evidence type="ECO:0000256" key="1">
    <source>
        <dbReference type="SAM" id="SignalP"/>
    </source>
</evidence>
<dbReference type="RefSeq" id="WP_101893785.1">
    <property type="nucleotide sequence ID" value="NZ_CP022684.1"/>
</dbReference>
<dbReference type="InterPro" id="IPR013783">
    <property type="entry name" value="Ig-like_fold"/>
</dbReference>
<reference evidence="4" key="1">
    <citation type="submission" date="2017-08" db="EMBL/GenBank/DDBJ databases">
        <title>Direct submision.</title>
        <authorList>
            <person name="Kim S.-J."/>
            <person name="Rhee S.-K."/>
        </authorList>
    </citation>
    <scope>NUCLEOTIDE SEQUENCE [LARGE SCALE GENOMIC DNA]</scope>
    <source>
        <strain evidence="4">GI5</strain>
    </source>
</reference>
<dbReference type="Pfam" id="PF13511">
    <property type="entry name" value="DUF4124"/>
    <property type="match status" value="1"/>
</dbReference>
<dbReference type="AlphaFoldDB" id="A0A2K9LJ84"/>
<feature type="chain" id="PRO_5014920954" description="DUF4124 domain-containing protein" evidence="1">
    <location>
        <begin position="21"/>
        <end position="176"/>
    </location>
</feature>
<protein>
    <recommendedName>
        <fullName evidence="2">DUF4124 domain-containing protein</fullName>
    </recommendedName>
</protein>
<evidence type="ECO:0000313" key="3">
    <source>
        <dbReference type="EMBL" id="AUM12419.1"/>
    </source>
</evidence>
<dbReference type="EMBL" id="CP022684">
    <property type="protein sequence ID" value="AUM12419.1"/>
    <property type="molecule type" value="Genomic_DNA"/>
</dbReference>
<dbReference type="InterPro" id="IPR025392">
    <property type="entry name" value="DUF4124"/>
</dbReference>
<organism evidence="3 4">
    <name type="scientific">Ketobacter alkanivorans</name>
    <dbReference type="NCBI Taxonomy" id="1917421"/>
    <lineage>
        <taxon>Bacteria</taxon>
        <taxon>Pseudomonadati</taxon>
        <taxon>Pseudomonadota</taxon>
        <taxon>Gammaproteobacteria</taxon>
        <taxon>Pseudomonadales</taxon>
        <taxon>Ketobacteraceae</taxon>
        <taxon>Ketobacter</taxon>
    </lineage>
</organism>
<proteinExistence type="predicted"/>
<dbReference type="OrthoDB" id="6366673at2"/>
<feature type="domain" description="DUF4124" evidence="2">
    <location>
        <begin position="11"/>
        <end position="61"/>
    </location>
</feature>
<dbReference type="Proteomes" id="UP000235116">
    <property type="component" value="Chromosome"/>
</dbReference>
<evidence type="ECO:0000313" key="4">
    <source>
        <dbReference type="Proteomes" id="UP000235116"/>
    </source>
</evidence>
<name>A0A2K9LJ84_9GAMM</name>
<keyword evidence="1" id="KW-0732">Signal</keyword>
<dbReference type="KEGG" id="kak:Kalk_08310"/>
<sequence>MTRMFAIFSILALFSLQATAATVYKYTDESGNLVFTDEPTEGAEKMDVKPVATIPAIPVPAADTSDTTTPTEFKYDKVTIITPSNDEHFINNGGQVSVQVALSPALRKNDKLQLKFNGTNHGKLQRSPSFKLDNLDRGEYATQVVVVDNKGKEIGSSETVTFYVKRSAAGPKKSPK</sequence>
<gene>
    <name evidence="3" type="ORF">Kalk_08310</name>
</gene>